<dbReference type="PANTHER" id="PTHR10209">
    <property type="entry name" value="OXIDOREDUCTASE, 2OG-FE II OXYGENASE FAMILY PROTEIN"/>
    <property type="match status" value="1"/>
</dbReference>
<accession>A0A4R2NC08</accession>
<evidence type="ECO:0000256" key="1">
    <source>
        <dbReference type="ARBA" id="ARBA00008056"/>
    </source>
</evidence>
<comment type="similarity">
    <text evidence="1 5">Belongs to the iron/ascorbate-dependent oxidoreductase family.</text>
</comment>
<keyword evidence="7" id="KW-0223">Dioxygenase</keyword>
<dbReference type="Proteomes" id="UP000295182">
    <property type="component" value="Unassembled WGS sequence"/>
</dbReference>
<dbReference type="OrthoDB" id="21825at2"/>
<evidence type="ECO:0000256" key="4">
    <source>
        <dbReference type="ARBA" id="ARBA00023004"/>
    </source>
</evidence>
<dbReference type="PRINTS" id="PR00682">
    <property type="entry name" value="IPNSYNTHASE"/>
</dbReference>
<dbReference type="Gene3D" id="2.60.120.330">
    <property type="entry name" value="B-lactam Antibiotic, Isopenicillin N Synthase, Chain"/>
    <property type="match status" value="1"/>
</dbReference>
<dbReference type="GO" id="GO:0046872">
    <property type="term" value="F:metal ion binding"/>
    <property type="evidence" value="ECO:0007669"/>
    <property type="project" value="UniProtKB-KW"/>
</dbReference>
<gene>
    <name evidence="7" type="ORF">EV674_10872</name>
</gene>
<keyword evidence="8" id="KW-1185">Reference proteome</keyword>
<dbReference type="AlphaFoldDB" id="A0A4R2NC08"/>
<comment type="caution">
    <text evidence="7">The sequence shown here is derived from an EMBL/GenBank/DDBJ whole genome shotgun (WGS) entry which is preliminary data.</text>
</comment>
<evidence type="ECO:0000259" key="6">
    <source>
        <dbReference type="PROSITE" id="PS51471"/>
    </source>
</evidence>
<evidence type="ECO:0000313" key="7">
    <source>
        <dbReference type="EMBL" id="TCP18699.1"/>
    </source>
</evidence>
<dbReference type="PROSITE" id="PS51471">
    <property type="entry name" value="FE2OG_OXY"/>
    <property type="match status" value="1"/>
</dbReference>
<dbReference type="RefSeq" id="WP_119012477.1">
    <property type="nucleotide sequence ID" value="NZ_QXNC01000006.1"/>
</dbReference>
<organism evidence="7 8">
    <name type="scientific">Simplicispira metamorpha</name>
    <dbReference type="NCBI Taxonomy" id="80881"/>
    <lineage>
        <taxon>Bacteria</taxon>
        <taxon>Pseudomonadati</taxon>
        <taxon>Pseudomonadota</taxon>
        <taxon>Betaproteobacteria</taxon>
        <taxon>Burkholderiales</taxon>
        <taxon>Comamonadaceae</taxon>
        <taxon>Simplicispira</taxon>
    </lineage>
</organism>
<evidence type="ECO:0000256" key="2">
    <source>
        <dbReference type="ARBA" id="ARBA00022723"/>
    </source>
</evidence>
<keyword evidence="2 5" id="KW-0479">Metal-binding</keyword>
<dbReference type="InterPro" id="IPR026992">
    <property type="entry name" value="DIOX_N"/>
</dbReference>
<dbReference type="Pfam" id="PF14226">
    <property type="entry name" value="DIOX_N"/>
    <property type="match status" value="1"/>
</dbReference>
<evidence type="ECO:0000256" key="3">
    <source>
        <dbReference type="ARBA" id="ARBA00023002"/>
    </source>
</evidence>
<evidence type="ECO:0000256" key="5">
    <source>
        <dbReference type="RuleBase" id="RU003682"/>
    </source>
</evidence>
<dbReference type="InterPro" id="IPR044861">
    <property type="entry name" value="IPNS-like_FE2OG_OXY"/>
</dbReference>
<proteinExistence type="inferred from homology"/>
<dbReference type="PANTHER" id="PTHR10209:SF885">
    <property type="entry name" value="2OG-FE(II) OXYGENASE FAMILY, PUTATIVE (AFU_ORTHOLOGUE AFUA_2G00750)-RELATED"/>
    <property type="match status" value="1"/>
</dbReference>
<dbReference type="GO" id="GO:0051213">
    <property type="term" value="F:dioxygenase activity"/>
    <property type="evidence" value="ECO:0007669"/>
    <property type="project" value="UniProtKB-KW"/>
</dbReference>
<name>A0A4R2NC08_9BURK</name>
<dbReference type="SUPFAM" id="SSF51197">
    <property type="entry name" value="Clavaminate synthase-like"/>
    <property type="match status" value="1"/>
</dbReference>
<keyword evidence="4 5" id="KW-0408">Iron</keyword>
<keyword evidence="3 5" id="KW-0560">Oxidoreductase</keyword>
<dbReference type="Pfam" id="PF03171">
    <property type="entry name" value="2OG-FeII_Oxy"/>
    <property type="match status" value="1"/>
</dbReference>
<feature type="domain" description="Fe2OG dioxygenase" evidence="6">
    <location>
        <begin position="182"/>
        <end position="286"/>
    </location>
</feature>
<evidence type="ECO:0000313" key="8">
    <source>
        <dbReference type="Proteomes" id="UP000295182"/>
    </source>
</evidence>
<protein>
    <submittedName>
        <fullName evidence="7">Isopenicillin N synthase-like dioxygenase</fullName>
    </submittedName>
</protein>
<dbReference type="InterPro" id="IPR027443">
    <property type="entry name" value="IPNS-like_sf"/>
</dbReference>
<reference evidence="7 8" key="1">
    <citation type="submission" date="2019-03" db="EMBL/GenBank/DDBJ databases">
        <title>Genomic Encyclopedia of Type Strains, Phase IV (KMG-IV): sequencing the most valuable type-strain genomes for metagenomic binning, comparative biology and taxonomic classification.</title>
        <authorList>
            <person name="Goeker M."/>
        </authorList>
    </citation>
    <scope>NUCLEOTIDE SEQUENCE [LARGE SCALE GENOMIC DNA]</scope>
    <source>
        <strain evidence="7 8">DSM 1837</strain>
    </source>
</reference>
<dbReference type="InterPro" id="IPR005123">
    <property type="entry name" value="Oxoglu/Fe-dep_dioxygenase_dom"/>
</dbReference>
<dbReference type="EMBL" id="SLXH01000008">
    <property type="protein sequence ID" value="TCP18699.1"/>
    <property type="molecule type" value="Genomic_DNA"/>
</dbReference>
<sequence>MSAPDAAAHTALPVLNLTDFTQGDAQHRATFVQRLRDVAHGVGFFYLSGYGAAPGQVDAVFNATRDFFALPAAQKEALRMVNSPHFRGYTRAGDEITRGERDWREQIDIGAEREAIAPTPGLPSWLRLQGPNQWPDSLPQFKTTLLQWQDTLTHAGRDLLRALALALGQPENCFDAAFAHAPVQHLKVIRYPGRSQDTSQQGVGAHKDGGCLTLLLQHERAGLQVLDRNAAHERWIDVPPLPGTLVINLGEVLEVQSGGYLRANIHRVVSPPQDADRLSVAFFLSPQLDAELPLLPLPPALAAQAHGVDRDPQNPLISHTGRNLLKGRLRSHPDVALRHHADVLAAHGIAPNAAPAAYA</sequence>